<protein>
    <submittedName>
        <fullName evidence="1">Uncharacterized protein</fullName>
    </submittedName>
</protein>
<keyword evidence="2" id="KW-1185">Reference proteome</keyword>
<proteinExistence type="predicted"/>
<evidence type="ECO:0000313" key="2">
    <source>
        <dbReference type="Proteomes" id="UP000184268"/>
    </source>
</evidence>
<dbReference type="EMBL" id="FQXG01000003">
    <property type="protein sequence ID" value="SHH54473.1"/>
    <property type="molecule type" value="Genomic_DNA"/>
</dbReference>
<evidence type="ECO:0000313" key="1">
    <source>
        <dbReference type="EMBL" id="SHH54473.1"/>
    </source>
</evidence>
<sequence>MKIENIDADIFQCVINEVDGGVVAYVQKAVAMSFVEFLVWQRPLCNEDVGIDHPDWDGWPTRGWDIGDSMSCNFKVLKEHFGDNNPIEKCSPIIVKGELMGFGVGAENAEKYRGLFVEYLSKATSA</sequence>
<dbReference type="AlphaFoldDB" id="A0A1M5TVP9"/>
<accession>A0A1M5TVP9</accession>
<organism evidence="1 2">
    <name type="scientific">Ferrimonas marina</name>
    <dbReference type="NCBI Taxonomy" id="299255"/>
    <lineage>
        <taxon>Bacteria</taxon>
        <taxon>Pseudomonadati</taxon>
        <taxon>Pseudomonadota</taxon>
        <taxon>Gammaproteobacteria</taxon>
        <taxon>Alteromonadales</taxon>
        <taxon>Ferrimonadaceae</taxon>
        <taxon>Ferrimonas</taxon>
    </lineage>
</organism>
<gene>
    <name evidence="1" type="ORF">SAMN02745129_2285</name>
</gene>
<dbReference type="RefSeq" id="WP_067655957.1">
    <property type="nucleotide sequence ID" value="NZ_FQXG01000003.1"/>
</dbReference>
<dbReference type="Proteomes" id="UP000184268">
    <property type="component" value="Unassembled WGS sequence"/>
</dbReference>
<reference evidence="1 2" key="1">
    <citation type="submission" date="2016-11" db="EMBL/GenBank/DDBJ databases">
        <authorList>
            <person name="Jaros S."/>
            <person name="Januszkiewicz K."/>
            <person name="Wedrychowicz H."/>
        </authorList>
    </citation>
    <scope>NUCLEOTIDE SEQUENCE [LARGE SCALE GENOMIC DNA]</scope>
    <source>
        <strain evidence="1 2">DSM 16917</strain>
    </source>
</reference>
<name>A0A1M5TVP9_9GAMM</name>